<dbReference type="Proteomes" id="UP001521074">
    <property type="component" value="Unassembled WGS sequence"/>
</dbReference>
<accession>A0ABS8VSF5</accession>
<organism evidence="1 2">
    <name type="scientific">Acetobacter sicerae</name>
    <dbReference type="NCBI Taxonomy" id="85325"/>
    <lineage>
        <taxon>Bacteria</taxon>
        <taxon>Pseudomonadati</taxon>
        <taxon>Pseudomonadota</taxon>
        <taxon>Alphaproteobacteria</taxon>
        <taxon>Acetobacterales</taxon>
        <taxon>Acetobacteraceae</taxon>
        <taxon>Acetobacter</taxon>
    </lineage>
</organism>
<keyword evidence="2" id="KW-1185">Reference proteome</keyword>
<reference evidence="1 2" key="1">
    <citation type="submission" date="2021-12" db="EMBL/GenBank/DDBJ databases">
        <title>Genome sequence of Acetobacter sicerae DmPark20a_162.</title>
        <authorList>
            <person name="Chaston J.M."/>
        </authorList>
    </citation>
    <scope>NUCLEOTIDE SEQUENCE [LARGE SCALE GENOMIC DNA]</scope>
    <source>
        <strain evidence="1 2">DmPark20a_162</strain>
    </source>
</reference>
<dbReference type="EMBL" id="JAJSOJ010000011">
    <property type="protein sequence ID" value="MCE0742908.1"/>
    <property type="molecule type" value="Genomic_DNA"/>
</dbReference>
<name>A0ABS8VSF5_9PROT</name>
<sequence>MSDLTETTNILLNAAELADLLGVHVSTIHGLKQRGAISYAKGTRYGLKETMRAIYGDLHAKAGGRDRNKSAEDAALTAARRRKVEAEADLAEQKAAQQRGELVEAAQVVAGWQSILVRLRADLLAVPDRLREDTSRDVADRVDRAIRDALETLADD</sequence>
<comment type="caution">
    <text evidence="1">The sequence shown here is derived from an EMBL/GenBank/DDBJ whole genome shotgun (WGS) entry which is preliminary data.</text>
</comment>
<evidence type="ECO:0000313" key="2">
    <source>
        <dbReference type="Proteomes" id="UP001521074"/>
    </source>
</evidence>
<evidence type="ECO:0008006" key="3">
    <source>
        <dbReference type="Google" id="ProtNLM"/>
    </source>
</evidence>
<evidence type="ECO:0000313" key="1">
    <source>
        <dbReference type="EMBL" id="MCE0742908.1"/>
    </source>
</evidence>
<proteinExistence type="predicted"/>
<dbReference type="RefSeq" id="WP_232876434.1">
    <property type="nucleotide sequence ID" value="NZ_JAJSOJ010000011.1"/>
</dbReference>
<protein>
    <recommendedName>
        <fullName evidence="3">Helix-turn-helix domain-containing protein</fullName>
    </recommendedName>
</protein>
<gene>
    <name evidence="1" type="ORF">LWC05_03250</name>
</gene>